<dbReference type="AlphaFoldDB" id="A0A9W6HWL6"/>
<reference evidence="2" key="1">
    <citation type="journal article" date="2014" name="Int. J. Syst. Evol. Microbiol.">
        <title>Complete genome sequence of Corynebacterium casei LMG S-19264T (=DSM 44701T), isolated from a smear-ripened cheese.</title>
        <authorList>
            <consortium name="US DOE Joint Genome Institute (JGI-PGF)"/>
            <person name="Walter F."/>
            <person name="Albersmeier A."/>
            <person name="Kalinowski J."/>
            <person name="Ruckert C."/>
        </authorList>
    </citation>
    <scope>NUCLEOTIDE SEQUENCE</scope>
    <source>
        <strain evidence="2">VKM Ac-2007</strain>
    </source>
</reference>
<dbReference type="Pfam" id="PF05120">
    <property type="entry name" value="GvpG"/>
    <property type="match status" value="1"/>
</dbReference>
<evidence type="ECO:0008006" key="4">
    <source>
        <dbReference type="Google" id="ProtNLM"/>
    </source>
</evidence>
<evidence type="ECO:0000313" key="3">
    <source>
        <dbReference type="Proteomes" id="UP001143474"/>
    </source>
</evidence>
<keyword evidence="3" id="KW-1185">Reference proteome</keyword>
<evidence type="ECO:0000313" key="2">
    <source>
        <dbReference type="EMBL" id="GLK07019.1"/>
    </source>
</evidence>
<dbReference type="EMBL" id="BSEV01000001">
    <property type="protein sequence ID" value="GLK07019.1"/>
    <property type="molecule type" value="Genomic_DNA"/>
</dbReference>
<comment type="caution">
    <text evidence="2">The sequence shown here is derived from an EMBL/GenBank/DDBJ whole genome shotgun (WGS) entry which is preliminary data.</text>
</comment>
<proteinExistence type="predicted"/>
<reference evidence="2" key="2">
    <citation type="submission" date="2023-01" db="EMBL/GenBank/DDBJ databases">
        <authorList>
            <person name="Sun Q."/>
            <person name="Evtushenko L."/>
        </authorList>
    </citation>
    <scope>NUCLEOTIDE SEQUENCE</scope>
    <source>
        <strain evidence="2">VKM Ac-2007</strain>
    </source>
</reference>
<feature type="region of interest" description="Disordered" evidence="1">
    <location>
        <begin position="71"/>
        <end position="90"/>
    </location>
</feature>
<evidence type="ECO:0000256" key="1">
    <source>
        <dbReference type="SAM" id="MobiDB-lite"/>
    </source>
</evidence>
<gene>
    <name evidence="2" type="ORF">GCM10017600_04240</name>
</gene>
<name>A0A9W6HWL6_9ACTN</name>
<dbReference type="RefSeq" id="WP_271215594.1">
    <property type="nucleotide sequence ID" value="NZ_BAAAVD010000006.1"/>
</dbReference>
<protein>
    <recommendedName>
        <fullName evidence="4">Gas vesicle protein G</fullName>
    </recommendedName>
</protein>
<sequence length="90" mass="9741">MDLFGLTFGLPFAPIRGLIRLAEIIQEQVELETRSPAAVRRRLEAVEEARRSGLITEEEEAEAVTRILEQMTAQSGPPGGIPPGDDGGRG</sequence>
<dbReference type="InterPro" id="IPR007804">
    <property type="entry name" value="GvpG"/>
</dbReference>
<accession>A0A9W6HWL6</accession>
<dbReference type="Proteomes" id="UP001143474">
    <property type="component" value="Unassembled WGS sequence"/>
</dbReference>
<organism evidence="2 3">
    <name type="scientific">Streptosporangium carneum</name>
    <dbReference type="NCBI Taxonomy" id="47481"/>
    <lineage>
        <taxon>Bacteria</taxon>
        <taxon>Bacillati</taxon>
        <taxon>Actinomycetota</taxon>
        <taxon>Actinomycetes</taxon>
        <taxon>Streptosporangiales</taxon>
        <taxon>Streptosporangiaceae</taxon>
        <taxon>Streptosporangium</taxon>
    </lineage>
</organism>